<gene>
    <name evidence="1" type="ORF">SAMN05216260_110232</name>
</gene>
<dbReference type="Proteomes" id="UP000198614">
    <property type="component" value="Unassembled WGS sequence"/>
</dbReference>
<evidence type="ECO:0000313" key="2">
    <source>
        <dbReference type="Proteomes" id="UP000198614"/>
    </source>
</evidence>
<name>A0A1G7NML2_9ACTN</name>
<accession>A0A1G7NML2</accession>
<protein>
    <submittedName>
        <fullName evidence="1">Uncharacterized protein</fullName>
    </submittedName>
</protein>
<sequence>MPQRTNQSFRCRTFDKGKPVVEVPQYPPIFRMHHFCGAVEKMPCADHLTRLRQSGDDFRRKEVTAGVELQKYRPLARMQDT</sequence>
<reference evidence="1 2" key="1">
    <citation type="submission" date="2016-10" db="EMBL/GenBank/DDBJ databases">
        <authorList>
            <person name="de Groot N.N."/>
        </authorList>
    </citation>
    <scope>NUCLEOTIDE SEQUENCE [LARGE SCALE GENOMIC DNA]</scope>
    <source>
        <strain evidence="1 2">CGMCC 4.1859</strain>
    </source>
</reference>
<proteinExistence type="predicted"/>
<evidence type="ECO:0000313" key="1">
    <source>
        <dbReference type="EMBL" id="SDF75298.1"/>
    </source>
</evidence>
<dbReference type="EMBL" id="FNAX01000010">
    <property type="protein sequence ID" value="SDF75298.1"/>
    <property type="molecule type" value="Genomic_DNA"/>
</dbReference>
<dbReference type="AlphaFoldDB" id="A0A1G7NML2"/>
<organism evidence="1 2">
    <name type="scientific">Streptomyces griseoaurantiacus</name>
    <dbReference type="NCBI Taxonomy" id="68213"/>
    <lineage>
        <taxon>Bacteria</taxon>
        <taxon>Bacillati</taxon>
        <taxon>Actinomycetota</taxon>
        <taxon>Actinomycetes</taxon>
        <taxon>Kitasatosporales</taxon>
        <taxon>Streptomycetaceae</taxon>
        <taxon>Streptomyces</taxon>
        <taxon>Streptomyces aurantiacus group</taxon>
    </lineage>
</organism>